<keyword evidence="13" id="KW-1185">Reference proteome</keyword>
<dbReference type="EMBL" id="AP014836">
    <property type="protein sequence ID" value="BAW79527.1"/>
    <property type="molecule type" value="Genomic_DNA"/>
</dbReference>
<evidence type="ECO:0000256" key="10">
    <source>
        <dbReference type="SAM" id="Phobius"/>
    </source>
</evidence>
<dbReference type="PANTHER" id="PTHR38831:SF2">
    <property type="entry name" value="TYPE II SECRETION SYSTEM PROTEIN K"/>
    <property type="match status" value="1"/>
</dbReference>
<evidence type="ECO:0000256" key="6">
    <source>
        <dbReference type="ARBA" id="ARBA00022692"/>
    </source>
</evidence>
<dbReference type="InterPro" id="IPR049031">
    <property type="entry name" value="T2SSK_SAM-like_1st"/>
</dbReference>
<protein>
    <submittedName>
        <fullName evidence="12">General secretion pathway protein K</fullName>
    </submittedName>
</protein>
<dbReference type="InterPro" id="IPR038072">
    <property type="entry name" value="GspK_central_sf"/>
</dbReference>
<keyword evidence="5" id="KW-0997">Cell inner membrane</keyword>
<feature type="domain" description="T2SS protein K first SAM-like" evidence="11">
    <location>
        <begin position="110"/>
        <end position="199"/>
    </location>
</feature>
<proteinExistence type="inferred from homology"/>
<keyword evidence="7" id="KW-0653">Protein transport</keyword>
<dbReference type="InterPro" id="IPR005628">
    <property type="entry name" value="GspK"/>
</dbReference>
<evidence type="ECO:0000256" key="9">
    <source>
        <dbReference type="ARBA" id="ARBA00023136"/>
    </source>
</evidence>
<evidence type="ECO:0000256" key="7">
    <source>
        <dbReference type="ARBA" id="ARBA00022927"/>
    </source>
</evidence>
<dbReference type="KEGG" id="ntt:TAO_0157"/>
<keyword evidence="3" id="KW-0813">Transport</keyword>
<gene>
    <name evidence="12" type="ORF">TAO_0157</name>
</gene>
<keyword evidence="6 10" id="KW-0812">Transmembrane</keyword>
<dbReference type="PANTHER" id="PTHR38831">
    <property type="entry name" value="TYPE II SECRETION SYSTEM PROTEIN K"/>
    <property type="match status" value="1"/>
</dbReference>
<keyword evidence="4" id="KW-1003">Cell membrane</keyword>
<sequence>MALKHQTLGSQATHRGIALVLVLWAITLVAVIAASFAYTVGIEATLAANLVGQAKARALAEAGIHYAIFDLLGSVQLHRFTADGTPYPIEIGSETVTISVRDVTGLIDLNTASRELLGGLFMAAGVPQDQLDSLLDVIEDWRDPDDIPHPQGAEDQDYIAAGLPYGAKDAPFEEVTELQQVFGVSLELYRRVEKSLTVFSGQAGINPAAASRETLLAIPGIDPGSVEAYVQARAESQAAGGTPPPPPAMGAGYLAQTGGVAYSLHAEAKITGGGVAIIEATVSPGALNTGGIIPNSSVFEWRSL</sequence>
<evidence type="ECO:0000313" key="12">
    <source>
        <dbReference type="EMBL" id="BAW79527.1"/>
    </source>
</evidence>
<dbReference type="Gene3D" id="1.10.40.60">
    <property type="entry name" value="EpsJ-like"/>
    <property type="match status" value="1"/>
</dbReference>
<name>A0A1Q2SK82_9GAMM</name>
<dbReference type="AlphaFoldDB" id="A0A1Q2SK82"/>
<evidence type="ECO:0000313" key="13">
    <source>
        <dbReference type="Proteomes" id="UP000243679"/>
    </source>
</evidence>
<keyword evidence="8 10" id="KW-1133">Transmembrane helix</keyword>
<dbReference type="GO" id="GO:0009306">
    <property type="term" value="P:protein secretion"/>
    <property type="evidence" value="ECO:0007669"/>
    <property type="project" value="InterPro"/>
</dbReference>
<evidence type="ECO:0000256" key="3">
    <source>
        <dbReference type="ARBA" id="ARBA00022448"/>
    </source>
</evidence>
<evidence type="ECO:0000256" key="5">
    <source>
        <dbReference type="ARBA" id="ARBA00022519"/>
    </source>
</evidence>
<dbReference type="Proteomes" id="UP000243679">
    <property type="component" value="Chromosome"/>
</dbReference>
<organism evidence="12 13">
    <name type="scientific">Candidatus Nitrosoglobus terrae</name>
    <dbReference type="NCBI Taxonomy" id="1630141"/>
    <lineage>
        <taxon>Bacteria</taxon>
        <taxon>Pseudomonadati</taxon>
        <taxon>Pseudomonadota</taxon>
        <taxon>Gammaproteobacteria</taxon>
        <taxon>Chromatiales</taxon>
        <taxon>Chromatiaceae</taxon>
        <taxon>Candidatus Nitrosoglobus</taxon>
    </lineage>
</organism>
<dbReference type="Pfam" id="PF21687">
    <property type="entry name" value="T2SSK_1st"/>
    <property type="match status" value="1"/>
</dbReference>
<comment type="similarity">
    <text evidence="2">Belongs to the GSP K family.</text>
</comment>
<dbReference type="SUPFAM" id="SSF158544">
    <property type="entry name" value="GspK insert domain-like"/>
    <property type="match status" value="1"/>
</dbReference>
<evidence type="ECO:0000256" key="4">
    <source>
        <dbReference type="ARBA" id="ARBA00022475"/>
    </source>
</evidence>
<evidence type="ECO:0000259" key="11">
    <source>
        <dbReference type="Pfam" id="PF21687"/>
    </source>
</evidence>
<dbReference type="GO" id="GO:0005886">
    <property type="term" value="C:plasma membrane"/>
    <property type="evidence" value="ECO:0007669"/>
    <property type="project" value="UniProtKB-SubCell"/>
</dbReference>
<evidence type="ECO:0000256" key="8">
    <source>
        <dbReference type="ARBA" id="ARBA00022989"/>
    </source>
</evidence>
<comment type="subcellular location">
    <subcellularLocation>
        <location evidence="1">Cell inner membrane</location>
    </subcellularLocation>
</comment>
<reference evidence="12 13" key="1">
    <citation type="journal article" date="2017" name="ISME J.">
        <title>An acid-tolerant ammonia-oxidizing ?-proteobacterium from soil.</title>
        <authorList>
            <person name="Hayatsu M."/>
            <person name="Tago K."/>
            <person name="Uchiyama I."/>
            <person name="Toyoda A."/>
            <person name="Wang Y."/>
            <person name="Shimomura Y."/>
            <person name="Okubo T."/>
            <person name="Kurisu F."/>
            <person name="Hirono Y."/>
            <person name="Nonaka K."/>
            <person name="Akiyama H."/>
            <person name="Itoh T."/>
            <person name="Takami H."/>
        </authorList>
    </citation>
    <scope>NUCLEOTIDE SEQUENCE [LARGE SCALE GENOMIC DNA]</scope>
    <source>
        <strain evidence="12 13">TAO100</strain>
    </source>
</reference>
<evidence type="ECO:0000256" key="1">
    <source>
        <dbReference type="ARBA" id="ARBA00004533"/>
    </source>
</evidence>
<feature type="transmembrane region" description="Helical" evidence="10">
    <location>
        <begin position="16"/>
        <end position="38"/>
    </location>
</feature>
<evidence type="ECO:0000256" key="2">
    <source>
        <dbReference type="ARBA" id="ARBA00007246"/>
    </source>
</evidence>
<keyword evidence="9 10" id="KW-0472">Membrane</keyword>
<accession>A0A1Q2SK82</accession>